<name>A0A3D3R100_9PLAN</name>
<evidence type="ECO:0000313" key="4">
    <source>
        <dbReference type="Proteomes" id="UP000263642"/>
    </source>
</evidence>
<gene>
    <name evidence="3" type="ORF">DIT97_04095</name>
</gene>
<accession>A0A3D3R100</accession>
<sequence length="309" mass="33842">MSNRTNGWQSFWKQNIINPSHRNHATQSQSSKLKDQIMNQRPVAIITGAAGGIGGETAVRFAEQGYDCVLLALPGDDLQPVTTRIEQTGAQFLTCLGDLSDLKYAQSTVEQCISNFGRIDALVNNAAWREITTMRKIELASWEKTLRVCLTAPAFLSRWCAEHMEKQKQGVIINVSSIQSQMAAGISPGYVAAKGGLDSLTYELATLYGPSGIRVLCVNPGAIDTAMGKYDTTQKQESGTDPVRHSSEDMIPLRRWAQPEEIARVIVMLASDDASYLTGTSITVDGGWKQQCSPYSIKHQQLPSEFPAD</sequence>
<dbReference type="EMBL" id="DQAY01000024">
    <property type="protein sequence ID" value="HCO22266.1"/>
    <property type="molecule type" value="Genomic_DNA"/>
</dbReference>
<dbReference type="GO" id="GO:0016491">
    <property type="term" value="F:oxidoreductase activity"/>
    <property type="evidence" value="ECO:0007669"/>
    <property type="project" value="UniProtKB-KW"/>
</dbReference>
<dbReference type="InterPro" id="IPR036291">
    <property type="entry name" value="NAD(P)-bd_dom_sf"/>
</dbReference>
<dbReference type="InterPro" id="IPR002347">
    <property type="entry name" value="SDR_fam"/>
</dbReference>
<proteinExistence type="inferred from homology"/>
<dbReference type="PROSITE" id="PS00061">
    <property type="entry name" value="ADH_SHORT"/>
    <property type="match status" value="1"/>
</dbReference>
<comment type="similarity">
    <text evidence="1">Belongs to the short-chain dehydrogenases/reductases (SDR) family.</text>
</comment>
<dbReference type="CDD" id="cd05233">
    <property type="entry name" value="SDR_c"/>
    <property type="match status" value="1"/>
</dbReference>
<dbReference type="FunFam" id="3.40.50.720:FF:000084">
    <property type="entry name" value="Short-chain dehydrogenase reductase"/>
    <property type="match status" value="1"/>
</dbReference>
<keyword evidence="2" id="KW-0560">Oxidoreductase</keyword>
<comment type="caution">
    <text evidence="3">The sequence shown here is derived from an EMBL/GenBank/DDBJ whole genome shotgun (WGS) entry which is preliminary data.</text>
</comment>
<dbReference type="PANTHER" id="PTHR43639">
    <property type="entry name" value="OXIDOREDUCTASE, SHORT-CHAIN DEHYDROGENASE/REDUCTASE FAMILY (AFU_ORTHOLOGUE AFUA_5G02870)"/>
    <property type="match status" value="1"/>
</dbReference>
<organism evidence="3 4">
    <name type="scientific">Gimesia maris</name>
    <dbReference type="NCBI Taxonomy" id="122"/>
    <lineage>
        <taxon>Bacteria</taxon>
        <taxon>Pseudomonadati</taxon>
        <taxon>Planctomycetota</taxon>
        <taxon>Planctomycetia</taxon>
        <taxon>Planctomycetales</taxon>
        <taxon>Planctomycetaceae</taxon>
        <taxon>Gimesia</taxon>
    </lineage>
</organism>
<evidence type="ECO:0000256" key="2">
    <source>
        <dbReference type="ARBA" id="ARBA00023002"/>
    </source>
</evidence>
<dbReference type="AlphaFoldDB" id="A0A3D3R100"/>
<dbReference type="PANTHER" id="PTHR43639:SF1">
    <property type="entry name" value="SHORT-CHAIN DEHYDROGENASE_REDUCTASE FAMILY PROTEIN"/>
    <property type="match status" value="1"/>
</dbReference>
<evidence type="ECO:0000313" key="3">
    <source>
        <dbReference type="EMBL" id="HCO22266.1"/>
    </source>
</evidence>
<dbReference type="Proteomes" id="UP000263642">
    <property type="component" value="Unassembled WGS sequence"/>
</dbReference>
<dbReference type="Gene3D" id="3.40.50.720">
    <property type="entry name" value="NAD(P)-binding Rossmann-like Domain"/>
    <property type="match status" value="1"/>
</dbReference>
<reference evidence="3 4" key="1">
    <citation type="journal article" date="2018" name="Nat. Biotechnol.">
        <title>A standardized bacterial taxonomy based on genome phylogeny substantially revises the tree of life.</title>
        <authorList>
            <person name="Parks D.H."/>
            <person name="Chuvochina M."/>
            <person name="Waite D.W."/>
            <person name="Rinke C."/>
            <person name="Skarshewski A."/>
            <person name="Chaumeil P.A."/>
            <person name="Hugenholtz P."/>
        </authorList>
    </citation>
    <scope>NUCLEOTIDE SEQUENCE [LARGE SCALE GENOMIC DNA]</scope>
    <source>
        <strain evidence="3">UBA9375</strain>
    </source>
</reference>
<protein>
    <submittedName>
        <fullName evidence="3">Oxidoreductase</fullName>
    </submittedName>
</protein>
<evidence type="ECO:0000256" key="1">
    <source>
        <dbReference type="ARBA" id="ARBA00006484"/>
    </source>
</evidence>
<dbReference type="SUPFAM" id="SSF51735">
    <property type="entry name" value="NAD(P)-binding Rossmann-fold domains"/>
    <property type="match status" value="1"/>
</dbReference>
<dbReference type="Pfam" id="PF13561">
    <property type="entry name" value="adh_short_C2"/>
    <property type="match status" value="1"/>
</dbReference>
<dbReference type="PRINTS" id="PR00080">
    <property type="entry name" value="SDRFAMILY"/>
</dbReference>
<dbReference type="InterPro" id="IPR020904">
    <property type="entry name" value="Sc_DH/Rdtase_CS"/>
</dbReference>
<dbReference type="PRINTS" id="PR00081">
    <property type="entry name" value="GDHRDH"/>
</dbReference>